<name>A0AAP7GXQ3_AGGAP</name>
<evidence type="ECO:0000256" key="1">
    <source>
        <dbReference type="ARBA" id="ARBA00004418"/>
    </source>
</evidence>
<evidence type="ECO:0000256" key="3">
    <source>
        <dbReference type="ARBA" id="ARBA00022448"/>
    </source>
</evidence>
<dbReference type="GO" id="GO:1902358">
    <property type="term" value="P:sulfate transmembrane transport"/>
    <property type="evidence" value="ECO:0007669"/>
    <property type="project" value="InterPro"/>
</dbReference>
<gene>
    <name evidence="7" type="ORF">BBB52_07665</name>
</gene>
<evidence type="ECO:0000256" key="6">
    <source>
        <dbReference type="SAM" id="SignalP"/>
    </source>
</evidence>
<dbReference type="Proteomes" id="UP000092746">
    <property type="component" value="Unassembled WGS sequence"/>
</dbReference>
<dbReference type="PROSITE" id="PS51257">
    <property type="entry name" value="PROKAR_LIPOPROTEIN"/>
    <property type="match status" value="1"/>
</dbReference>
<organism evidence="7 8">
    <name type="scientific">Aggregatibacter aphrophilus</name>
    <name type="common">Haemophilus aphrophilus</name>
    <dbReference type="NCBI Taxonomy" id="732"/>
    <lineage>
        <taxon>Bacteria</taxon>
        <taxon>Pseudomonadati</taxon>
        <taxon>Pseudomonadota</taxon>
        <taxon>Gammaproteobacteria</taxon>
        <taxon>Pasteurellales</taxon>
        <taxon>Pasteurellaceae</taxon>
        <taxon>Aggregatibacter</taxon>
    </lineage>
</organism>
<reference evidence="7 8" key="1">
    <citation type="submission" date="2016-06" db="EMBL/GenBank/DDBJ databases">
        <title>Simultaneous identification of Haemophilus influenzae and Haemophilus haemolyticus using TaqMan real-time PCR.</title>
        <authorList>
            <person name="Price E.P."/>
            <person name="Sarovich D.S."/>
            <person name="Harris T."/>
            <person name="Spargo J.C."/>
            <person name="Nosworthy E."/>
            <person name="Beissbarth J."/>
            <person name="Smith-Vaughan H."/>
        </authorList>
    </citation>
    <scope>NUCLEOTIDE SEQUENCE [LARGE SCALE GENOMIC DNA]</scope>
    <source>
        <strain evidence="7 8">ATCC 7901</strain>
    </source>
</reference>
<dbReference type="GO" id="GO:0042597">
    <property type="term" value="C:periplasmic space"/>
    <property type="evidence" value="ECO:0007669"/>
    <property type="project" value="UniProtKB-SubCell"/>
</dbReference>
<comment type="subcellular location">
    <subcellularLocation>
        <location evidence="1">Periplasm</location>
    </subcellularLocation>
</comment>
<evidence type="ECO:0000313" key="8">
    <source>
        <dbReference type="Proteomes" id="UP000092746"/>
    </source>
</evidence>
<dbReference type="SUPFAM" id="SSF53850">
    <property type="entry name" value="Periplasmic binding protein-like II"/>
    <property type="match status" value="1"/>
</dbReference>
<dbReference type="AlphaFoldDB" id="A0AAP7GXQ3"/>
<proteinExistence type="inferred from homology"/>
<dbReference type="PANTHER" id="PTHR30368">
    <property type="entry name" value="SULFATE-BINDING PROTEIN"/>
    <property type="match status" value="1"/>
</dbReference>
<protein>
    <submittedName>
        <fullName evidence="7">Sulfate ABC transporter substrate-binding protein</fullName>
    </submittedName>
</protein>
<dbReference type="RefSeq" id="WP_065295532.1">
    <property type="nucleotide sequence ID" value="NZ_CAUUMV010000013.1"/>
</dbReference>
<keyword evidence="5" id="KW-0574">Periplasm</keyword>
<accession>A0AAP7GXQ3</accession>
<dbReference type="InterPro" id="IPR005669">
    <property type="entry name" value="Thiosulph/SO4-bd"/>
</dbReference>
<comment type="caution">
    <text evidence="7">The sequence shown here is derived from an EMBL/GenBank/DDBJ whole genome shotgun (WGS) entry which is preliminary data.</text>
</comment>
<dbReference type="NCBIfam" id="TIGR00971">
    <property type="entry name" value="3a0106s03"/>
    <property type="match status" value="1"/>
</dbReference>
<dbReference type="Pfam" id="PF13531">
    <property type="entry name" value="SBP_bac_11"/>
    <property type="match status" value="1"/>
</dbReference>
<keyword evidence="3" id="KW-0813">Transport</keyword>
<evidence type="ECO:0000256" key="4">
    <source>
        <dbReference type="ARBA" id="ARBA00022729"/>
    </source>
</evidence>
<dbReference type="GO" id="GO:0140104">
    <property type="term" value="F:molecular carrier activity"/>
    <property type="evidence" value="ECO:0007669"/>
    <property type="project" value="InterPro"/>
</dbReference>
<evidence type="ECO:0000256" key="5">
    <source>
        <dbReference type="ARBA" id="ARBA00022764"/>
    </source>
</evidence>
<feature type="signal peptide" evidence="6">
    <location>
        <begin position="1"/>
        <end position="24"/>
    </location>
</feature>
<sequence length="337" mass="37767">MKKTVIFSALSLLIASLVITSCFAAKTTTPKVLLNVSYDVIRDFYKDYNQTYRRQYAPDVMISQSHGGASKQVLSVLNGLPADVVTLTQSNDIDALVQKGLVKPTWQQDLPNQATPFGSVIVFLVRKNNPKHIHDWSDLTRKDVKVVFANPKTSANGRFAYLSALAYAQNNTKNSNEFMLRLLRNVPVLEAGARGASISFTQREIGDVLITPENEAALAAKTLGKHSFDMVYPSVSAYTPVLVAQVNANSRHNGTQQLAQEYLQHLWSEQGQNIAAQNYFRPSNKKIAEKYTALFPPVNSFDVNQQFGDWQQINQQHFVDNALFDRLYISAQRHVKE</sequence>
<evidence type="ECO:0000313" key="7">
    <source>
        <dbReference type="EMBL" id="OBY50760.1"/>
    </source>
</evidence>
<keyword evidence="4 6" id="KW-0732">Signal</keyword>
<evidence type="ECO:0000256" key="2">
    <source>
        <dbReference type="ARBA" id="ARBA00006099"/>
    </source>
</evidence>
<dbReference type="NCBIfam" id="NF008022">
    <property type="entry name" value="PRK10752.1"/>
    <property type="match status" value="1"/>
</dbReference>
<dbReference type="EMBL" id="MAQE01000015">
    <property type="protein sequence ID" value="OBY50760.1"/>
    <property type="molecule type" value="Genomic_DNA"/>
</dbReference>
<dbReference type="PANTHER" id="PTHR30368:SF2">
    <property type="entry name" value="SULFATE-BINDING PROTEIN"/>
    <property type="match status" value="1"/>
</dbReference>
<dbReference type="Gene3D" id="3.40.190.10">
    <property type="entry name" value="Periplasmic binding protein-like II"/>
    <property type="match status" value="2"/>
</dbReference>
<feature type="chain" id="PRO_5042952867" evidence="6">
    <location>
        <begin position="25"/>
        <end position="337"/>
    </location>
</feature>
<comment type="similarity">
    <text evidence="2">Belongs to the prokaryotic sulfate-binding protein family.</text>
</comment>